<accession>A0A1K0FC42</accession>
<sequence length="87" mass="9224">MTAAVSDCLFCIEGHMPAGRDESMGELFETCPACRIPCGFCDGIAVYPTNYDTPTELVIDLLTLRLAPVFCPGCYGVIAVISLGSSL</sequence>
<dbReference type="RefSeq" id="WP_071809126.1">
    <property type="nucleotide sequence ID" value="NZ_MEIA01000477.1"/>
</dbReference>
<gene>
    <name evidence="1" type="ORF">BG844_32190</name>
</gene>
<proteinExistence type="predicted"/>
<dbReference type="Proteomes" id="UP000182486">
    <property type="component" value="Unassembled WGS sequence"/>
</dbReference>
<keyword evidence="2" id="KW-1185">Reference proteome</keyword>
<evidence type="ECO:0000313" key="1">
    <source>
        <dbReference type="EMBL" id="OJF10397.1"/>
    </source>
</evidence>
<reference evidence="1 2" key="1">
    <citation type="submission" date="2016-09" db="EMBL/GenBank/DDBJ databases">
        <title>Couchioplanes caeruleus draft genome sequence.</title>
        <authorList>
            <person name="Sheehan J."/>
            <person name="Caffrey P."/>
        </authorList>
    </citation>
    <scope>NUCLEOTIDE SEQUENCE [LARGE SCALE GENOMIC DNA]</scope>
    <source>
        <strain evidence="1 2">DSM 43634</strain>
    </source>
</reference>
<dbReference type="AlphaFoldDB" id="A0A1K0FC42"/>
<organism evidence="1 2">
    <name type="scientific">Couchioplanes caeruleus subsp. caeruleus</name>
    <dbReference type="NCBI Taxonomy" id="56427"/>
    <lineage>
        <taxon>Bacteria</taxon>
        <taxon>Bacillati</taxon>
        <taxon>Actinomycetota</taxon>
        <taxon>Actinomycetes</taxon>
        <taxon>Micromonosporales</taxon>
        <taxon>Micromonosporaceae</taxon>
        <taxon>Couchioplanes</taxon>
    </lineage>
</organism>
<protein>
    <submittedName>
        <fullName evidence="1">Uncharacterized protein</fullName>
    </submittedName>
</protein>
<evidence type="ECO:0000313" key="2">
    <source>
        <dbReference type="Proteomes" id="UP000182486"/>
    </source>
</evidence>
<dbReference type="EMBL" id="MEIA01000477">
    <property type="protein sequence ID" value="OJF10397.1"/>
    <property type="molecule type" value="Genomic_DNA"/>
</dbReference>
<comment type="caution">
    <text evidence="1">The sequence shown here is derived from an EMBL/GenBank/DDBJ whole genome shotgun (WGS) entry which is preliminary data.</text>
</comment>
<name>A0A1K0FC42_9ACTN</name>